<dbReference type="PRINTS" id="PR00173">
    <property type="entry name" value="EDTRNSPORT"/>
</dbReference>
<dbReference type="Pfam" id="PF07690">
    <property type="entry name" value="MFS_1"/>
    <property type="match status" value="1"/>
</dbReference>
<evidence type="ECO:0000259" key="8">
    <source>
        <dbReference type="PROSITE" id="PS50850"/>
    </source>
</evidence>
<feature type="transmembrane region" description="Helical" evidence="7">
    <location>
        <begin position="352"/>
        <end position="378"/>
    </location>
</feature>
<dbReference type="PANTHER" id="PTHR42718">
    <property type="entry name" value="MAJOR FACILITATOR SUPERFAMILY MULTIDRUG TRANSPORTER MFSC"/>
    <property type="match status" value="1"/>
</dbReference>
<keyword evidence="10" id="KW-1185">Reference proteome</keyword>
<feature type="transmembrane region" description="Helical" evidence="7">
    <location>
        <begin position="465"/>
        <end position="484"/>
    </location>
</feature>
<dbReference type="InterPro" id="IPR011701">
    <property type="entry name" value="MFS"/>
</dbReference>
<name>A0ABX2CAC6_9BRAD</name>
<feature type="transmembrane region" description="Helical" evidence="7">
    <location>
        <begin position="7"/>
        <end position="31"/>
    </location>
</feature>
<dbReference type="Gene3D" id="1.20.1720.10">
    <property type="entry name" value="Multidrug resistance protein D"/>
    <property type="match status" value="1"/>
</dbReference>
<keyword evidence="2" id="KW-0813">Transport</keyword>
<feature type="transmembrane region" description="Helical" evidence="7">
    <location>
        <begin position="132"/>
        <end position="153"/>
    </location>
</feature>
<feature type="transmembrane region" description="Helical" evidence="7">
    <location>
        <begin position="159"/>
        <end position="183"/>
    </location>
</feature>
<dbReference type="CDD" id="cd17321">
    <property type="entry name" value="MFS_MMR_MDR_like"/>
    <property type="match status" value="1"/>
</dbReference>
<feature type="transmembrane region" description="Helical" evidence="7">
    <location>
        <begin position="224"/>
        <end position="242"/>
    </location>
</feature>
<dbReference type="InterPro" id="IPR036259">
    <property type="entry name" value="MFS_trans_sf"/>
</dbReference>
<gene>
    <name evidence="9" type="ORF">HL667_04815</name>
</gene>
<dbReference type="EMBL" id="JABFDN010000001">
    <property type="protein sequence ID" value="NPU64312.1"/>
    <property type="molecule type" value="Genomic_DNA"/>
</dbReference>
<evidence type="ECO:0000256" key="3">
    <source>
        <dbReference type="ARBA" id="ARBA00022475"/>
    </source>
</evidence>
<proteinExistence type="predicted"/>
<dbReference type="PROSITE" id="PS50850">
    <property type="entry name" value="MFS"/>
    <property type="match status" value="1"/>
</dbReference>
<reference evidence="9" key="1">
    <citation type="submission" date="2020-05" db="EMBL/GenBank/DDBJ databases">
        <title>Nod-independent and nitrogen-fixing Bradyrhizobium aeschynomene sp. nov. isolated from nodules of Aeschynomene indica.</title>
        <authorList>
            <person name="Zhang Z."/>
        </authorList>
    </citation>
    <scope>NUCLEOTIDE SEQUENCE</scope>
    <source>
        <strain evidence="9">83012</strain>
    </source>
</reference>
<evidence type="ECO:0000313" key="9">
    <source>
        <dbReference type="EMBL" id="NPU64312.1"/>
    </source>
</evidence>
<feature type="transmembrane region" description="Helical" evidence="7">
    <location>
        <begin position="104"/>
        <end position="125"/>
    </location>
</feature>
<evidence type="ECO:0000256" key="5">
    <source>
        <dbReference type="ARBA" id="ARBA00022989"/>
    </source>
</evidence>
<comment type="caution">
    <text evidence="9">The sequence shown here is derived from an EMBL/GenBank/DDBJ whole genome shotgun (WGS) entry which is preliminary data.</text>
</comment>
<keyword evidence="6 7" id="KW-0472">Membrane</keyword>
<evidence type="ECO:0000313" key="10">
    <source>
        <dbReference type="Proteomes" id="UP000886476"/>
    </source>
</evidence>
<feature type="transmembrane region" description="Helical" evidence="7">
    <location>
        <begin position="299"/>
        <end position="317"/>
    </location>
</feature>
<feature type="domain" description="Major facilitator superfamily (MFS) profile" evidence="8">
    <location>
        <begin position="9"/>
        <end position="488"/>
    </location>
</feature>
<evidence type="ECO:0000256" key="1">
    <source>
        <dbReference type="ARBA" id="ARBA00004651"/>
    </source>
</evidence>
<feature type="transmembrane region" description="Helical" evidence="7">
    <location>
        <begin position="263"/>
        <end position="284"/>
    </location>
</feature>
<feature type="transmembrane region" description="Helical" evidence="7">
    <location>
        <begin position="399"/>
        <end position="419"/>
    </location>
</feature>
<sequence>MSKRNRWLILLTVSGALALVVIDMTVLYTALPSLTYELGATASEKLWIVMSYGLVVAGLLPGFGSLGDRVGHKRTFVAGLIIFGLASVVAAYSPTAMALIGGRVLLAVGAALMMPATLSIIRITFSDDHERALAIAIWGAVASSGAAVGPLVGGVLLEYFWWGSVFLINVPLVVLALVAGLPLIPAPADRADRDWDLLGSAQVMAGLIGFAYVVEELGSRQSPYVVLAGTAVATAIMLTVFVRRQLQLKDPLLDFTLFRNAEFTLSVITAIVASLAIAGTELAISQRLQLVLGYSPLQAALYILPAPLGAFIGGPLASLMLRRVGAAATMSGALLIAGIGAAGYLLCYNASLALQLICIAINGLGLGASIAAASNAVMNHAPEGREGMAASIEEVSFELGGTIGISIFGSILSGVYTAFMVLPDGLGIPAAARDSIDEALIAAERLPTELAAIVTSHAHRAFDQAFLTVVCAAMVVLLGTAVLVRPRAERTAANTARQHVP</sequence>
<organism evidence="9 10">
    <name type="scientific">Bradyrhizobium aeschynomenes</name>
    <dbReference type="NCBI Taxonomy" id="2734909"/>
    <lineage>
        <taxon>Bacteria</taxon>
        <taxon>Pseudomonadati</taxon>
        <taxon>Pseudomonadota</taxon>
        <taxon>Alphaproteobacteria</taxon>
        <taxon>Hyphomicrobiales</taxon>
        <taxon>Nitrobacteraceae</taxon>
        <taxon>Bradyrhizobium</taxon>
    </lineage>
</organism>
<accession>A0ABX2CAC6</accession>
<comment type="subcellular location">
    <subcellularLocation>
        <location evidence="1">Cell membrane</location>
        <topology evidence="1">Multi-pass membrane protein</topology>
    </subcellularLocation>
</comment>
<dbReference type="SUPFAM" id="SSF103473">
    <property type="entry name" value="MFS general substrate transporter"/>
    <property type="match status" value="1"/>
</dbReference>
<keyword evidence="4 7" id="KW-0812">Transmembrane</keyword>
<evidence type="ECO:0000256" key="4">
    <source>
        <dbReference type="ARBA" id="ARBA00022692"/>
    </source>
</evidence>
<feature type="transmembrane region" description="Helical" evidence="7">
    <location>
        <begin position="195"/>
        <end position="212"/>
    </location>
</feature>
<keyword evidence="3" id="KW-1003">Cell membrane</keyword>
<dbReference type="Proteomes" id="UP000886476">
    <property type="component" value="Unassembled WGS sequence"/>
</dbReference>
<dbReference type="PANTHER" id="PTHR42718:SF47">
    <property type="entry name" value="METHYL VIOLOGEN RESISTANCE PROTEIN SMVA"/>
    <property type="match status" value="1"/>
</dbReference>
<feature type="transmembrane region" description="Helical" evidence="7">
    <location>
        <begin position="324"/>
        <end position="346"/>
    </location>
</feature>
<evidence type="ECO:0000256" key="7">
    <source>
        <dbReference type="SAM" id="Phobius"/>
    </source>
</evidence>
<evidence type="ECO:0000256" key="2">
    <source>
        <dbReference type="ARBA" id="ARBA00022448"/>
    </source>
</evidence>
<dbReference type="InterPro" id="IPR020846">
    <property type="entry name" value="MFS_dom"/>
</dbReference>
<keyword evidence="5 7" id="KW-1133">Transmembrane helix</keyword>
<feature type="transmembrane region" description="Helical" evidence="7">
    <location>
        <begin position="75"/>
        <end position="92"/>
    </location>
</feature>
<dbReference type="RefSeq" id="WP_172109370.1">
    <property type="nucleotide sequence ID" value="NZ_JABFDN010000001.1"/>
</dbReference>
<feature type="transmembrane region" description="Helical" evidence="7">
    <location>
        <begin position="46"/>
        <end position="63"/>
    </location>
</feature>
<dbReference type="Gene3D" id="1.20.1250.20">
    <property type="entry name" value="MFS general substrate transporter like domains"/>
    <property type="match status" value="1"/>
</dbReference>
<protein>
    <submittedName>
        <fullName evidence="9">MFS transporter</fullName>
    </submittedName>
</protein>
<evidence type="ECO:0000256" key="6">
    <source>
        <dbReference type="ARBA" id="ARBA00023136"/>
    </source>
</evidence>